<keyword evidence="3" id="KW-1185">Reference proteome</keyword>
<dbReference type="Proteomes" id="UP000325577">
    <property type="component" value="Linkage Group LG4"/>
</dbReference>
<feature type="compositionally biased region" description="Polar residues" evidence="1">
    <location>
        <begin position="15"/>
        <end position="25"/>
    </location>
</feature>
<sequence>MGGVWKEESDDLQSGDGSNFGCTNSRSDDRCFTKTVVKPQCRTEEIEQVEFADPAVFGGGRWLCGAEWWRHLLGNWLVLRATCDIGDGKGDVGDDRSIRHLLILLRLES</sequence>
<evidence type="ECO:0000256" key="1">
    <source>
        <dbReference type="SAM" id="MobiDB-lite"/>
    </source>
</evidence>
<accession>A0A5J5A2T0</accession>
<evidence type="ECO:0000313" key="3">
    <source>
        <dbReference type="Proteomes" id="UP000325577"/>
    </source>
</evidence>
<dbReference type="EMBL" id="CM018047">
    <property type="protein sequence ID" value="KAA8524609.1"/>
    <property type="molecule type" value="Genomic_DNA"/>
</dbReference>
<feature type="region of interest" description="Disordered" evidence="1">
    <location>
        <begin position="1"/>
        <end position="27"/>
    </location>
</feature>
<protein>
    <submittedName>
        <fullName evidence="2">Uncharacterized protein</fullName>
    </submittedName>
</protein>
<evidence type="ECO:0000313" key="2">
    <source>
        <dbReference type="EMBL" id="KAA8524609.1"/>
    </source>
</evidence>
<dbReference type="OrthoDB" id="1914474at2759"/>
<dbReference type="AlphaFoldDB" id="A0A5J5A2T0"/>
<organism evidence="2 3">
    <name type="scientific">Nyssa sinensis</name>
    <dbReference type="NCBI Taxonomy" id="561372"/>
    <lineage>
        <taxon>Eukaryota</taxon>
        <taxon>Viridiplantae</taxon>
        <taxon>Streptophyta</taxon>
        <taxon>Embryophyta</taxon>
        <taxon>Tracheophyta</taxon>
        <taxon>Spermatophyta</taxon>
        <taxon>Magnoliopsida</taxon>
        <taxon>eudicotyledons</taxon>
        <taxon>Gunneridae</taxon>
        <taxon>Pentapetalae</taxon>
        <taxon>asterids</taxon>
        <taxon>Cornales</taxon>
        <taxon>Nyssaceae</taxon>
        <taxon>Nyssa</taxon>
    </lineage>
</organism>
<proteinExistence type="predicted"/>
<name>A0A5J5A2T0_9ASTE</name>
<gene>
    <name evidence="2" type="ORF">F0562_011032</name>
</gene>
<reference evidence="2 3" key="1">
    <citation type="submission" date="2019-09" db="EMBL/GenBank/DDBJ databases">
        <title>A chromosome-level genome assembly of the Chinese tupelo Nyssa sinensis.</title>
        <authorList>
            <person name="Yang X."/>
            <person name="Kang M."/>
            <person name="Yang Y."/>
            <person name="Xiong H."/>
            <person name="Wang M."/>
            <person name="Zhang Z."/>
            <person name="Wang Z."/>
            <person name="Wu H."/>
            <person name="Ma T."/>
            <person name="Liu J."/>
            <person name="Xi Z."/>
        </authorList>
    </citation>
    <scope>NUCLEOTIDE SEQUENCE [LARGE SCALE GENOMIC DNA]</scope>
    <source>
        <strain evidence="2">J267</strain>
        <tissue evidence="2">Leaf</tissue>
    </source>
</reference>